<comment type="caution">
    <text evidence="2">The sequence shown here is derived from an EMBL/GenBank/DDBJ whole genome shotgun (WGS) entry which is preliminary data.</text>
</comment>
<dbReference type="PANTHER" id="PTHR33566">
    <property type="entry name" value="EN/SPM-LIKE TRANSPOSON-RELATED"/>
    <property type="match status" value="1"/>
</dbReference>
<evidence type="ECO:0000256" key="1">
    <source>
        <dbReference type="SAM" id="MobiDB-lite"/>
    </source>
</evidence>
<protein>
    <recommendedName>
        <fullName evidence="4">Protein DEFECTIVE IN MERISTEM SILENCING 3</fullName>
    </recommendedName>
</protein>
<gene>
    <name evidence="2" type="ORF">QVD17_35615</name>
</gene>
<dbReference type="AlphaFoldDB" id="A0AAD8JWX4"/>
<feature type="compositionally biased region" description="Low complexity" evidence="1">
    <location>
        <begin position="1"/>
        <end position="35"/>
    </location>
</feature>
<evidence type="ECO:0000313" key="2">
    <source>
        <dbReference type="EMBL" id="KAK1409090.1"/>
    </source>
</evidence>
<organism evidence="2 3">
    <name type="scientific">Tagetes erecta</name>
    <name type="common">African marigold</name>
    <dbReference type="NCBI Taxonomy" id="13708"/>
    <lineage>
        <taxon>Eukaryota</taxon>
        <taxon>Viridiplantae</taxon>
        <taxon>Streptophyta</taxon>
        <taxon>Embryophyta</taxon>
        <taxon>Tracheophyta</taxon>
        <taxon>Spermatophyta</taxon>
        <taxon>Magnoliopsida</taxon>
        <taxon>eudicotyledons</taxon>
        <taxon>Gunneridae</taxon>
        <taxon>Pentapetalae</taxon>
        <taxon>asterids</taxon>
        <taxon>campanulids</taxon>
        <taxon>Asterales</taxon>
        <taxon>Asteraceae</taxon>
        <taxon>Asteroideae</taxon>
        <taxon>Heliantheae alliance</taxon>
        <taxon>Tageteae</taxon>
        <taxon>Tagetes</taxon>
    </lineage>
</organism>
<dbReference type="Proteomes" id="UP001229421">
    <property type="component" value="Unassembled WGS sequence"/>
</dbReference>
<name>A0AAD8JWX4_TARER</name>
<reference evidence="2" key="1">
    <citation type="journal article" date="2023" name="bioRxiv">
        <title>Improved chromosome-level genome assembly for marigold (Tagetes erecta).</title>
        <authorList>
            <person name="Jiang F."/>
            <person name="Yuan L."/>
            <person name="Wang S."/>
            <person name="Wang H."/>
            <person name="Xu D."/>
            <person name="Wang A."/>
            <person name="Fan W."/>
        </authorList>
    </citation>
    <scope>NUCLEOTIDE SEQUENCE</scope>
    <source>
        <strain evidence="2">WSJ</strain>
        <tissue evidence="2">Leaf</tissue>
    </source>
</reference>
<feature type="region of interest" description="Disordered" evidence="1">
    <location>
        <begin position="1"/>
        <end position="37"/>
    </location>
</feature>
<accession>A0AAD8JWX4</accession>
<sequence length="496" mass="55233">MFSPNQQQQQQQQQQTISSSSSSISRPVSSSDSSSTHTNVRNFYLLSTIAQAILHHQLQDTATSTNHIKTDSQAAAALLQEDPKFDDEMAVHAKLLNVQVPPPLNYVGQNNSSYVSRDGVANSSLSQAESFVHASKKLEDELLSLGKNIKHHEENIKHLKTCISSLDDQITDMQDTPTTGDKDLCHTLSQQATFEHVMQHEKSAASIVCQLKHDDTFSEPNSSTNDVLGVVATLGKVNDDNLSRILSEYLGLDTMLALVCMTYMGVEALETYDNEGFISKSSGVHGLSASVGRPIDGRFNVICLEKLRPYVGDFVPDDPQKRLALLKPKLPNGDSPQGFLGFAVNMIHLDIAHMLSLTSDGHGLRETLFYNLFSKLQVYNTRAHMLQALPFLSHGAVSLDGGLIRSNGVIVFGTQDDMKVRFTRGSFVLDNLVDIEKKMKELKWKKEATLEQVQREEAILAHVKYTFEVKKQEFVRFMAQSSPYVMQYPFQATPRR</sequence>
<evidence type="ECO:0000313" key="3">
    <source>
        <dbReference type="Proteomes" id="UP001229421"/>
    </source>
</evidence>
<dbReference type="EMBL" id="JAUHHV010000010">
    <property type="protein sequence ID" value="KAK1409090.1"/>
    <property type="molecule type" value="Genomic_DNA"/>
</dbReference>
<keyword evidence="3" id="KW-1185">Reference proteome</keyword>
<dbReference type="PANTHER" id="PTHR33566:SF6">
    <property type="entry name" value="PROTEIN DEFECTIVE IN MERISTEM SILENCING 3"/>
    <property type="match status" value="1"/>
</dbReference>
<evidence type="ECO:0008006" key="4">
    <source>
        <dbReference type="Google" id="ProtNLM"/>
    </source>
</evidence>
<proteinExistence type="predicted"/>